<evidence type="ECO:0000256" key="5">
    <source>
        <dbReference type="ARBA" id="ARBA00022643"/>
    </source>
</evidence>
<evidence type="ECO:0000256" key="15">
    <source>
        <dbReference type="PIRNR" id="PIRNR004491"/>
    </source>
</evidence>
<evidence type="ECO:0000313" key="17">
    <source>
        <dbReference type="EMBL" id="WGW05002.1"/>
    </source>
</evidence>
<keyword evidence="8 15" id="KW-0547">Nucleotide-binding</keyword>
<evidence type="ECO:0000256" key="8">
    <source>
        <dbReference type="ARBA" id="ARBA00022741"/>
    </source>
</evidence>
<evidence type="ECO:0000313" key="18">
    <source>
        <dbReference type="Proteomes" id="UP001241605"/>
    </source>
</evidence>
<dbReference type="Gene3D" id="3.40.50.620">
    <property type="entry name" value="HUPs"/>
    <property type="match status" value="1"/>
</dbReference>
<keyword evidence="6 15" id="KW-0808">Transferase</keyword>
<dbReference type="Gene3D" id="2.40.30.30">
    <property type="entry name" value="Riboflavin kinase-like"/>
    <property type="match status" value="1"/>
</dbReference>
<dbReference type="InterPro" id="IPR015864">
    <property type="entry name" value="FAD_synthase"/>
</dbReference>
<comment type="catalytic activity">
    <reaction evidence="14 15">
        <text>FMN + ATP + H(+) = FAD + diphosphate</text>
        <dbReference type="Rhea" id="RHEA:17237"/>
        <dbReference type="ChEBI" id="CHEBI:15378"/>
        <dbReference type="ChEBI" id="CHEBI:30616"/>
        <dbReference type="ChEBI" id="CHEBI:33019"/>
        <dbReference type="ChEBI" id="CHEBI:57692"/>
        <dbReference type="ChEBI" id="CHEBI:58210"/>
        <dbReference type="EC" id="2.7.7.2"/>
    </reaction>
</comment>
<evidence type="ECO:0000256" key="12">
    <source>
        <dbReference type="ARBA" id="ARBA00023268"/>
    </source>
</evidence>
<keyword evidence="10 15" id="KW-0274">FAD</keyword>
<name>A0ABY8QK62_9RHOB</name>
<proteinExistence type="inferred from homology"/>
<evidence type="ECO:0000256" key="7">
    <source>
        <dbReference type="ARBA" id="ARBA00022695"/>
    </source>
</evidence>
<dbReference type="Pfam" id="PF06574">
    <property type="entry name" value="FAD_syn"/>
    <property type="match status" value="1"/>
</dbReference>
<reference evidence="17 18" key="1">
    <citation type="submission" date="2023-05" db="EMBL/GenBank/DDBJ databases">
        <title>YMD87, complete Genome.</title>
        <authorList>
            <person name="Zhang J."/>
            <person name="Xu X."/>
        </authorList>
    </citation>
    <scope>NUCLEOTIDE SEQUENCE [LARGE SCALE GENOMIC DNA]</scope>
    <source>
        <strain evidence="17 18">YMD87</strain>
    </source>
</reference>
<keyword evidence="18" id="KW-1185">Reference proteome</keyword>
<dbReference type="PIRSF" id="PIRSF004491">
    <property type="entry name" value="FAD_Synth"/>
    <property type="match status" value="1"/>
</dbReference>
<evidence type="ECO:0000259" key="16">
    <source>
        <dbReference type="SMART" id="SM00904"/>
    </source>
</evidence>
<keyword evidence="11 15" id="KW-0067">ATP-binding</keyword>
<evidence type="ECO:0000256" key="1">
    <source>
        <dbReference type="ARBA" id="ARBA00002121"/>
    </source>
</evidence>
<dbReference type="NCBIfam" id="NF004160">
    <property type="entry name" value="PRK05627.1-3"/>
    <property type="match status" value="1"/>
</dbReference>
<gene>
    <name evidence="17" type="ORF">QF118_05485</name>
</gene>
<keyword evidence="7 15" id="KW-0548">Nucleotidyltransferase</keyword>
<keyword evidence="9 15" id="KW-0418">Kinase</keyword>
<evidence type="ECO:0000256" key="4">
    <source>
        <dbReference type="ARBA" id="ARBA00022630"/>
    </source>
</evidence>
<dbReference type="GO" id="GO:0008531">
    <property type="term" value="F:riboflavin kinase activity"/>
    <property type="evidence" value="ECO:0007669"/>
    <property type="project" value="UniProtKB-EC"/>
</dbReference>
<dbReference type="InterPro" id="IPR023465">
    <property type="entry name" value="Riboflavin_kinase_dom_sf"/>
</dbReference>
<comment type="pathway">
    <text evidence="2 15">Cofactor biosynthesis; FAD biosynthesis; FAD from FMN: step 1/1.</text>
</comment>
<evidence type="ECO:0000256" key="13">
    <source>
        <dbReference type="ARBA" id="ARBA00047880"/>
    </source>
</evidence>
<keyword evidence="12" id="KW-0511">Multifunctional enzyme</keyword>
<dbReference type="Proteomes" id="UP001241605">
    <property type="component" value="Chromosome"/>
</dbReference>
<comment type="similarity">
    <text evidence="15">Belongs to the ribF family.</text>
</comment>
<dbReference type="InterPro" id="IPR023468">
    <property type="entry name" value="Riboflavin_kinase"/>
</dbReference>
<dbReference type="CDD" id="cd02064">
    <property type="entry name" value="FAD_synthetase_N"/>
    <property type="match status" value="1"/>
</dbReference>
<evidence type="ECO:0000256" key="9">
    <source>
        <dbReference type="ARBA" id="ARBA00022777"/>
    </source>
</evidence>
<evidence type="ECO:0000256" key="6">
    <source>
        <dbReference type="ARBA" id="ARBA00022679"/>
    </source>
</evidence>
<organism evidence="17 18">
    <name type="scientific">Tropicibacter oceani</name>
    <dbReference type="NCBI Taxonomy" id="3058420"/>
    <lineage>
        <taxon>Bacteria</taxon>
        <taxon>Pseudomonadati</taxon>
        <taxon>Pseudomonadota</taxon>
        <taxon>Alphaproteobacteria</taxon>
        <taxon>Rhodobacterales</taxon>
        <taxon>Roseobacteraceae</taxon>
        <taxon>Tropicibacter</taxon>
    </lineage>
</organism>
<dbReference type="InterPro" id="IPR015865">
    <property type="entry name" value="Riboflavin_kinase_bac/euk"/>
</dbReference>
<evidence type="ECO:0000256" key="14">
    <source>
        <dbReference type="ARBA" id="ARBA00049494"/>
    </source>
</evidence>
<dbReference type="SUPFAM" id="SSF52374">
    <property type="entry name" value="Nucleotidylyl transferase"/>
    <property type="match status" value="1"/>
</dbReference>
<evidence type="ECO:0000256" key="11">
    <source>
        <dbReference type="ARBA" id="ARBA00022840"/>
    </source>
</evidence>
<comment type="catalytic activity">
    <reaction evidence="13 15">
        <text>riboflavin + ATP = FMN + ADP + H(+)</text>
        <dbReference type="Rhea" id="RHEA:14357"/>
        <dbReference type="ChEBI" id="CHEBI:15378"/>
        <dbReference type="ChEBI" id="CHEBI:30616"/>
        <dbReference type="ChEBI" id="CHEBI:57986"/>
        <dbReference type="ChEBI" id="CHEBI:58210"/>
        <dbReference type="ChEBI" id="CHEBI:456216"/>
        <dbReference type="EC" id="2.7.1.26"/>
    </reaction>
</comment>
<dbReference type="EC" id="2.7.1.26" evidence="15"/>
<dbReference type="GO" id="GO:0003919">
    <property type="term" value="F:FMN adenylyltransferase activity"/>
    <property type="evidence" value="ECO:0007669"/>
    <property type="project" value="UniProtKB-EC"/>
</dbReference>
<protein>
    <recommendedName>
        <fullName evidence="15">Riboflavin biosynthesis protein</fullName>
    </recommendedName>
    <domain>
        <recommendedName>
            <fullName evidence="15">Riboflavin kinase</fullName>
            <ecNumber evidence="15">2.7.1.26</ecNumber>
        </recommendedName>
        <alternativeName>
            <fullName evidence="15">Flavokinase</fullName>
        </alternativeName>
    </domain>
    <domain>
        <recommendedName>
            <fullName evidence="15">FMN adenylyltransferase</fullName>
            <ecNumber evidence="15">2.7.7.2</ecNumber>
        </recommendedName>
        <alternativeName>
            <fullName evidence="15">FAD pyrophosphorylase</fullName>
        </alternativeName>
        <alternativeName>
            <fullName evidence="15">FAD synthase</fullName>
        </alternativeName>
    </domain>
</protein>
<dbReference type="SUPFAM" id="SSF82114">
    <property type="entry name" value="Riboflavin kinase-like"/>
    <property type="match status" value="1"/>
</dbReference>
<dbReference type="InterPro" id="IPR014729">
    <property type="entry name" value="Rossmann-like_a/b/a_fold"/>
</dbReference>
<feature type="domain" description="Riboflavin kinase" evidence="16">
    <location>
        <begin position="181"/>
        <end position="308"/>
    </location>
</feature>
<dbReference type="RefSeq" id="WP_282301639.1">
    <property type="nucleotide sequence ID" value="NZ_CP124616.1"/>
</dbReference>
<keyword evidence="5 15" id="KW-0288">FMN</keyword>
<dbReference type="SMART" id="SM00904">
    <property type="entry name" value="Flavokinase"/>
    <property type="match status" value="1"/>
</dbReference>
<dbReference type="NCBIfam" id="TIGR00083">
    <property type="entry name" value="ribF"/>
    <property type="match status" value="1"/>
</dbReference>
<dbReference type="PANTHER" id="PTHR22749">
    <property type="entry name" value="RIBOFLAVIN KINASE/FMN ADENYLYLTRANSFERASE"/>
    <property type="match status" value="1"/>
</dbReference>
<dbReference type="EC" id="2.7.7.2" evidence="15"/>
<dbReference type="InterPro" id="IPR002606">
    <property type="entry name" value="Riboflavin_kinase_bac"/>
</dbReference>
<evidence type="ECO:0000256" key="2">
    <source>
        <dbReference type="ARBA" id="ARBA00004726"/>
    </source>
</evidence>
<accession>A0ABY8QK62</accession>
<dbReference type="PANTHER" id="PTHR22749:SF6">
    <property type="entry name" value="RIBOFLAVIN KINASE"/>
    <property type="match status" value="1"/>
</dbReference>
<comment type="function">
    <text evidence="1">Catalyzes the phosphorylation of riboflavin to FMN followed by the adenylation of FMN to FAD.</text>
</comment>
<dbReference type="Pfam" id="PF01687">
    <property type="entry name" value="Flavokinase"/>
    <property type="match status" value="1"/>
</dbReference>
<comment type="pathway">
    <text evidence="3 15">Cofactor biosynthesis; FMN biosynthesis; FMN from riboflavin (ATP route): step 1/1.</text>
</comment>
<dbReference type="EMBL" id="CP124616">
    <property type="protein sequence ID" value="WGW05002.1"/>
    <property type="molecule type" value="Genomic_DNA"/>
</dbReference>
<keyword evidence="4 15" id="KW-0285">Flavoprotein</keyword>
<sequence length="310" mass="33519">MKIIRDYQYVRPEDRGASAAIGNFDGVHLGHQAVIDLARKAAPDAPLGVLTFEPHPREYFAPDAPPFRLMSAEARASRLEKLGVDRLYQLNFNTALASLTPREFAQKVIHDGLGLTHIVVGADFCFGKGRAGNVTDLQAFGAEMGFGVTVAEILETGGIEISSTAIREALSEGRPRDAAAQLGHWHRIEGEVIGGEQRGRVLGYPTANMSIDGLHPPAFGVYAVLVEVLDGPHKGQYHGAASVGVRPMFDGQFPNIETFLFDFTGDLYGATLSVALVDYLRPELKFDSLEALIEQMDADCTQSRGILAAL</sequence>
<evidence type="ECO:0000256" key="3">
    <source>
        <dbReference type="ARBA" id="ARBA00005201"/>
    </source>
</evidence>
<evidence type="ECO:0000256" key="10">
    <source>
        <dbReference type="ARBA" id="ARBA00022827"/>
    </source>
</evidence>